<sequence length="168" mass="18535">MMRGALRLLPASFQPPSHHLNPRLHCPKSSISPKILPRERRLSSFSHSAASPISVAKHNAPTQLAREAGVYLHPGRSFNHHHALHSRPPSASAASETPLACPGLQCILCIGLDRMFGSCRGERGAGHYRGKRVALTPSRLRGIFNMMEHERQIGASILKFRSENWRGS</sequence>
<evidence type="ECO:0000313" key="2">
    <source>
        <dbReference type="Proteomes" id="UP000235786"/>
    </source>
</evidence>
<evidence type="ECO:0000313" key="1">
    <source>
        <dbReference type="EMBL" id="PMD41448.1"/>
    </source>
</evidence>
<name>A0A2J6RSE8_HYAVF</name>
<dbReference type="Proteomes" id="UP000235786">
    <property type="component" value="Unassembled WGS sequence"/>
</dbReference>
<protein>
    <submittedName>
        <fullName evidence="1">Uncharacterized protein</fullName>
    </submittedName>
</protein>
<dbReference type="EMBL" id="KZ613944">
    <property type="protein sequence ID" value="PMD41448.1"/>
    <property type="molecule type" value="Genomic_DNA"/>
</dbReference>
<accession>A0A2J6RSE8</accession>
<keyword evidence="2" id="KW-1185">Reference proteome</keyword>
<dbReference type="AlphaFoldDB" id="A0A2J6RSE8"/>
<reference evidence="1 2" key="1">
    <citation type="submission" date="2016-04" db="EMBL/GenBank/DDBJ databases">
        <title>A degradative enzymes factory behind the ericoid mycorrhizal symbiosis.</title>
        <authorList>
            <consortium name="DOE Joint Genome Institute"/>
            <person name="Martino E."/>
            <person name="Morin E."/>
            <person name="Grelet G."/>
            <person name="Kuo A."/>
            <person name="Kohler A."/>
            <person name="Daghino S."/>
            <person name="Barry K."/>
            <person name="Choi C."/>
            <person name="Cichocki N."/>
            <person name="Clum A."/>
            <person name="Copeland A."/>
            <person name="Hainaut M."/>
            <person name="Haridas S."/>
            <person name="Labutti K."/>
            <person name="Lindquist E."/>
            <person name="Lipzen A."/>
            <person name="Khouja H.-R."/>
            <person name="Murat C."/>
            <person name="Ohm R."/>
            <person name="Olson A."/>
            <person name="Spatafora J."/>
            <person name="Veneault-Fourrey C."/>
            <person name="Henrissat B."/>
            <person name="Grigoriev I."/>
            <person name="Martin F."/>
            <person name="Perotto S."/>
        </authorList>
    </citation>
    <scope>NUCLEOTIDE SEQUENCE [LARGE SCALE GENOMIC DNA]</scope>
    <source>
        <strain evidence="1 2">F</strain>
    </source>
</reference>
<gene>
    <name evidence="1" type="ORF">L207DRAFT_325488</name>
</gene>
<proteinExistence type="predicted"/>
<organism evidence="1 2">
    <name type="scientific">Hyaloscypha variabilis (strain UAMH 11265 / GT02V1 / F)</name>
    <name type="common">Meliniomyces variabilis</name>
    <dbReference type="NCBI Taxonomy" id="1149755"/>
    <lineage>
        <taxon>Eukaryota</taxon>
        <taxon>Fungi</taxon>
        <taxon>Dikarya</taxon>
        <taxon>Ascomycota</taxon>
        <taxon>Pezizomycotina</taxon>
        <taxon>Leotiomycetes</taxon>
        <taxon>Helotiales</taxon>
        <taxon>Hyaloscyphaceae</taxon>
        <taxon>Hyaloscypha</taxon>
        <taxon>Hyaloscypha variabilis</taxon>
    </lineage>
</organism>